<dbReference type="InterPro" id="IPR010131">
    <property type="entry name" value="MdtP/NodT-like"/>
</dbReference>
<dbReference type="Pfam" id="PF02321">
    <property type="entry name" value="OEP"/>
    <property type="match status" value="1"/>
</dbReference>
<evidence type="ECO:0000256" key="2">
    <source>
        <dbReference type="SAM" id="Coils"/>
    </source>
</evidence>
<evidence type="ECO:0000256" key="3">
    <source>
        <dbReference type="SAM" id="SignalP"/>
    </source>
</evidence>
<keyword evidence="5" id="KW-1185">Reference proteome</keyword>
<keyword evidence="3" id="KW-0732">Signal</keyword>
<evidence type="ECO:0000313" key="5">
    <source>
        <dbReference type="Proteomes" id="UP000574769"/>
    </source>
</evidence>
<sequence>MMRSLLLIPALLVTTALPAPAVAQRITANPAPVPTPDTDSAPLTLDAVLQASARAAPQIIEALAKVRAAEGRAVTADGAFDTVFEADGRSRALGYYDGTVAAARATRPLTGNGGYVYGGYRVSRGDFPVYEDENYTNRLGEVKVGALYSLLRDRLVDERRTRRTLASADIDIAQFERQAVAIGVQRRAIDAYQNWVAAGLRLRAYRDLLDLSESRRGGLARQVQLGARPDILLAENDQNLVRRRALVVRAEGDFRAAANALSLFYRDAAGEPVRVGPERLPADASALAGVAAAARADFERQRPDLQMLLARIDQGSARLALAQNDLRPRLDLRGELGKDVGPIGLGGPSRTPLEAAVGFRFSLPLQNRAAKGKIVEARAEMDALAARQRFLRDQIAVEVEGITIGVAAAEKLAAIAEQERQLAERLAAAERRRFELGSSDFFLVNQREETANDARVRLIDAQARIAAARAELAAATADRVALGLEP</sequence>
<evidence type="ECO:0000256" key="1">
    <source>
        <dbReference type="ARBA" id="ARBA00007613"/>
    </source>
</evidence>
<reference evidence="4 5" key="1">
    <citation type="submission" date="2020-08" db="EMBL/GenBank/DDBJ databases">
        <title>Genomic Encyclopedia of Type Strains, Phase IV (KMG-IV): sequencing the most valuable type-strain genomes for metagenomic binning, comparative biology and taxonomic classification.</title>
        <authorList>
            <person name="Goeker M."/>
        </authorList>
    </citation>
    <scope>NUCLEOTIDE SEQUENCE [LARGE SCALE GENOMIC DNA]</scope>
    <source>
        <strain evidence="4 5">DSM 15867</strain>
    </source>
</reference>
<comment type="similarity">
    <text evidence="1">Belongs to the outer membrane factor (OMF) (TC 1.B.17) family.</text>
</comment>
<feature type="chain" id="PRO_5031461997" evidence="3">
    <location>
        <begin position="22"/>
        <end position="486"/>
    </location>
</feature>
<accession>A0A7W7AJ72</accession>
<organism evidence="4 5">
    <name type="scientific">Sphingomonas abaci</name>
    <dbReference type="NCBI Taxonomy" id="237611"/>
    <lineage>
        <taxon>Bacteria</taxon>
        <taxon>Pseudomonadati</taxon>
        <taxon>Pseudomonadota</taxon>
        <taxon>Alphaproteobacteria</taxon>
        <taxon>Sphingomonadales</taxon>
        <taxon>Sphingomonadaceae</taxon>
        <taxon>Sphingomonas</taxon>
    </lineage>
</organism>
<dbReference type="InterPro" id="IPR003423">
    <property type="entry name" value="OMP_efflux"/>
</dbReference>
<feature type="coiled-coil region" evidence="2">
    <location>
        <begin position="367"/>
        <end position="478"/>
    </location>
</feature>
<evidence type="ECO:0000313" key="4">
    <source>
        <dbReference type="EMBL" id="MBB4617219.1"/>
    </source>
</evidence>
<dbReference type="GO" id="GO:0015562">
    <property type="term" value="F:efflux transmembrane transporter activity"/>
    <property type="evidence" value="ECO:0007669"/>
    <property type="project" value="InterPro"/>
</dbReference>
<dbReference type="EMBL" id="JACHNY010000002">
    <property type="protein sequence ID" value="MBB4617219.1"/>
    <property type="molecule type" value="Genomic_DNA"/>
</dbReference>
<dbReference type="PANTHER" id="PTHR30203:SF24">
    <property type="entry name" value="BLR4935 PROTEIN"/>
    <property type="match status" value="1"/>
</dbReference>
<dbReference type="PANTHER" id="PTHR30203">
    <property type="entry name" value="OUTER MEMBRANE CATION EFFLUX PROTEIN"/>
    <property type="match status" value="1"/>
</dbReference>
<comment type="caution">
    <text evidence="4">The sequence shown here is derived from an EMBL/GenBank/DDBJ whole genome shotgun (WGS) entry which is preliminary data.</text>
</comment>
<proteinExistence type="inferred from homology"/>
<gene>
    <name evidence="4" type="ORF">GGQ96_001339</name>
</gene>
<protein>
    <submittedName>
        <fullName evidence="4">Outer membrane protein TolC</fullName>
    </submittedName>
</protein>
<dbReference type="Gene3D" id="1.20.1600.10">
    <property type="entry name" value="Outer membrane efflux proteins (OEP)"/>
    <property type="match status" value="1"/>
</dbReference>
<dbReference type="Proteomes" id="UP000574769">
    <property type="component" value="Unassembled WGS sequence"/>
</dbReference>
<keyword evidence="2" id="KW-0175">Coiled coil</keyword>
<dbReference type="SUPFAM" id="SSF56954">
    <property type="entry name" value="Outer membrane efflux proteins (OEP)"/>
    <property type="match status" value="1"/>
</dbReference>
<name>A0A7W7AJ72_9SPHN</name>
<feature type="signal peptide" evidence="3">
    <location>
        <begin position="1"/>
        <end position="21"/>
    </location>
</feature>
<dbReference type="AlphaFoldDB" id="A0A7W7AJ72"/>